<dbReference type="EMBL" id="ML978121">
    <property type="protein sequence ID" value="KAF2104732.1"/>
    <property type="molecule type" value="Genomic_DNA"/>
</dbReference>
<dbReference type="OrthoDB" id="3679320at2759"/>
<protein>
    <submittedName>
        <fullName evidence="3">Uncharacterized protein</fullName>
    </submittedName>
</protein>
<feature type="region of interest" description="Disordered" evidence="1">
    <location>
        <begin position="156"/>
        <end position="175"/>
    </location>
</feature>
<comment type="caution">
    <text evidence="3">The sequence shown here is derived from an EMBL/GenBank/DDBJ whole genome shotgun (WGS) entry which is preliminary data.</text>
</comment>
<feature type="compositionally biased region" description="Pro residues" evidence="1">
    <location>
        <begin position="160"/>
        <end position="172"/>
    </location>
</feature>
<organism evidence="3 4">
    <name type="scientific">Rhizodiscina lignyota</name>
    <dbReference type="NCBI Taxonomy" id="1504668"/>
    <lineage>
        <taxon>Eukaryota</taxon>
        <taxon>Fungi</taxon>
        <taxon>Dikarya</taxon>
        <taxon>Ascomycota</taxon>
        <taxon>Pezizomycotina</taxon>
        <taxon>Dothideomycetes</taxon>
        <taxon>Pleosporomycetidae</taxon>
        <taxon>Aulographales</taxon>
        <taxon>Rhizodiscinaceae</taxon>
        <taxon>Rhizodiscina</taxon>
    </lineage>
</organism>
<feature type="signal peptide" evidence="2">
    <location>
        <begin position="1"/>
        <end position="19"/>
    </location>
</feature>
<evidence type="ECO:0000256" key="2">
    <source>
        <dbReference type="SAM" id="SignalP"/>
    </source>
</evidence>
<evidence type="ECO:0000313" key="3">
    <source>
        <dbReference type="EMBL" id="KAF2104732.1"/>
    </source>
</evidence>
<name>A0A9P4IUL4_9PEZI</name>
<feature type="chain" id="PRO_5040418035" evidence="2">
    <location>
        <begin position="20"/>
        <end position="367"/>
    </location>
</feature>
<keyword evidence="4" id="KW-1185">Reference proteome</keyword>
<sequence>MATHKIIHPILFLALSVSATVIQPRDLTIAENFVLADCGIGTLPDPSASTSREVIYYPGDVWNKDGSTNRPTMMKNVPWDGSYPWRESGVTVTMPNGDEFTATVTNAVHDPQWAGGAYHSYDGMGFNCWSFHKERLYQLDDGKWCSSAFVCNHGSAPDGPVQPSPGPAPAPQPHETVETTFSVNSDMVRIYDNNHHAILGMVDRVTQDGRNCDETGMDVGSGCRISFECHGAGKASVGNMADALKNQVANSKDFATYETDTTQICAVYDTRPGHEGECRSYKDKIDTYVTMSRKISLAIDNIPGEGSSDNPSMQALMQYEITCEKGTSMSCLACKMIAAGMSAIAADSFLWAGPGATMNAVCNFACT</sequence>
<evidence type="ECO:0000256" key="1">
    <source>
        <dbReference type="SAM" id="MobiDB-lite"/>
    </source>
</evidence>
<accession>A0A9P4IUL4</accession>
<gene>
    <name evidence="3" type="ORF">NA57DRAFT_70939</name>
</gene>
<keyword evidence="2" id="KW-0732">Signal</keyword>
<evidence type="ECO:0000313" key="4">
    <source>
        <dbReference type="Proteomes" id="UP000799772"/>
    </source>
</evidence>
<proteinExistence type="predicted"/>
<dbReference type="AlphaFoldDB" id="A0A9P4IUL4"/>
<reference evidence="3" key="1">
    <citation type="journal article" date="2020" name="Stud. Mycol.">
        <title>101 Dothideomycetes genomes: a test case for predicting lifestyles and emergence of pathogens.</title>
        <authorList>
            <person name="Haridas S."/>
            <person name="Albert R."/>
            <person name="Binder M."/>
            <person name="Bloem J."/>
            <person name="Labutti K."/>
            <person name="Salamov A."/>
            <person name="Andreopoulos B."/>
            <person name="Baker S."/>
            <person name="Barry K."/>
            <person name="Bills G."/>
            <person name="Bluhm B."/>
            <person name="Cannon C."/>
            <person name="Castanera R."/>
            <person name="Culley D."/>
            <person name="Daum C."/>
            <person name="Ezra D."/>
            <person name="Gonzalez J."/>
            <person name="Henrissat B."/>
            <person name="Kuo A."/>
            <person name="Liang C."/>
            <person name="Lipzen A."/>
            <person name="Lutzoni F."/>
            <person name="Magnuson J."/>
            <person name="Mondo S."/>
            <person name="Nolan M."/>
            <person name="Ohm R."/>
            <person name="Pangilinan J."/>
            <person name="Park H.-J."/>
            <person name="Ramirez L."/>
            <person name="Alfaro M."/>
            <person name="Sun H."/>
            <person name="Tritt A."/>
            <person name="Yoshinaga Y."/>
            <person name="Zwiers L.-H."/>
            <person name="Turgeon B."/>
            <person name="Goodwin S."/>
            <person name="Spatafora J."/>
            <person name="Crous P."/>
            <person name="Grigoriev I."/>
        </authorList>
    </citation>
    <scope>NUCLEOTIDE SEQUENCE</scope>
    <source>
        <strain evidence="3">CBS 133067</strain>
    </source>
</reference>
<dbReference type="Proteomes" id="UP000799772">
    <property type="component" value="Unassembled WGS sequence"/>
</dbReference>